<sequence length="67" mass="7540">GNLLETLSPDNISDHVIWSHKHLSLLAISTVPTHTLPSFAFIYRTAHNACNQKFTEPAEQIAHTEKF</sequence>
<dbReference type="EMBL" id="BTRK01000006">
    <property type="protein sequence ID" value="GMR57336.1"/>
    <property type="molecule type" value="Genomic_DNA"/>
</dbReference>
<proteinExistence type="predicted"/>
<comment type="caution">
    <text evidence="1">The sequence shown here is derived from an EMBL/GenBank/DDBJ whole genome shotgun (WGS) entry which is preliminary data.</text>
</comment>
<dbReference type="AlphaFoldDB" id="A0AAN5D5N7"/>
<dbReference type="Proteomes" id="UP001328107">
    <property type="component" value="Unassembled WGS sequence"/>
</dbReference>
<accession>A0AAN5D5N7</accession>
<gene>
    <name evidence="1" type="ORF">PMAYCL1PPCAC_27531</name>
</gene>
<reference evidence="2" key="1">
    <citation type="submission" date="2022-10" db="EMBL/GenBank/DDBJ databases">
        <title>Genome assembly of Pristionchus species.</title>
        <authorList>
            <person name="Yoshida K."/>
            <person name="Sommer R.J."/>
        </authorList>
    </citation>
    <scope>NUCLEOTIDE SEQUENCE [LARGE SCALE GENOMIC DNA]</scope>
    <source>
        <strain evidence="2">RS5460</strain>
    </source>
</reference>
<name>A0AAN5D5N7_9BILA</name>
<protein>
    <submittedName>
        <fullName evidence="1">Uncharacterized protein</fullName>
    </submittedName>
</protein>
<feature type="non-terminal residue" evidence="1">
    <location>
        <position position="1"/>
    </location>
</feature>
<feature type="non-terminal residue" evidence="1">
    <location>
        <position position="67"/>
    </location>
</feature>
<keyword evidence="2" id="KW-1185">Reference proteome</keyword>
<evidence type="ECO:0000313" key="1">
    <source>
        <dbReference type="EMBL" id="GMR57336.1"/>
    </source>
</evidence>
<organism evidence="1 2">
    <name type="scientific">Pristionchus mayeri</name>
    <dbReference type="NCBI Taxonomy" id="1317129"/>
    <lineage>
        <taxon>Eukaryota</taxon>
        <taxon>Metazoa</taxon>
        <taxon>Ecdysozoa</taxon>
        <taxon>Nematoda</taxon>
        <taxon>Chromadorea</taxon>
        <taxon>Rhabditida</taxon>
        <taxon>Rhabditina</taxon>
        <taxon>Diplogasteromorpha</taxon>
        <taxon>Diplogasteroidea</taxon>
        <taxon>Neodiplogasteridae</taxon>
        <taxon>Pristionchus</taxon>
    </lineage>
</organism>
<evidence type="ECO:0000313" key="2">
    <source>
        <dbReference type="Proteomes" id="UP001328107"/>
    </source>
</evidence>